<reference evidence="1 2" key="1">
    <citation type="submission" date="2024-09" db="EMBL/GenBank/DDBJ databases">
        <title>Floridaenema gen nov. (Aerosakkonemataceae, Aerosakkonematales ord. nov., Cyanobacteria) from benthic tropical and subtropical fresh waters, with the description of four new species.</title>
        <authorList>
            <person name="Moretto J.A."/>
            <person name="Berthold D.E."/>
            <person name="Lefler F.W."/>
            <person name="Huang I.-S."/>
            <person name="Laughinghouse H. IV."/>
        </authorList>
    </citation>
    <scope>NUCLEOTIDE SEQUENCE [LARGE SCALE GENOMIC DNA]</scope>
    <source>
        <strain evidence="1 2">BLCC-F154</strain>
    </source>
</reference>
<dbReference type="Proteomes" id="UP001576776">
    <property type="component" value="Unassembled WGS sequence"/>
</dbReference>
<sequence length="103" mass="12015">MAYLIEFAESIREHLSYLSARERVIVIQSIEEQLMYEPLIETRNRKPMRPNPLAPWELRIGALRIFYEVVSEEQDTVRILAIAKKEGNNLFIAGQEVKLNENA</sequence>
<protein>
    <submittedName>
        <fullName evidence="1">Type II toxin-antitoxin system RelE/ParE family toxin</fullName>
    </submittedName>
</protein>
<evidence type="ECO:0000313" key="1">
    <source>
        <dbReference type="EMBL" id="MFB2937627.1"/>
    </source>
</evidence>
<organism evidence="1 2">
    <name type="scientific">Floridaenema fluviatile BLCC-F154</name>
    <dbReference type="NCBI Taxonomy" id="3153640"/>
    <lineage>
        <taxon>Bacteria</taxon>
        <taxon>Bacillati</taxon>
        <taxon>Cyanobacteriota</taxon>
        <taxon>Cyanophyceae</taxon>
        <taxon>Oscillatoriophycideae</taxon>
        <taxon>Aerosakkonematales</taxon>
        <taxon>Aerosakkonemataceae</taxon>
        <taxon>Floridanema</taxon>
        <taxon>Floridanema fluviatile</taxon>
    </lineage>
</organism>
<dbReference type="EMBL" id="JBHFNS010000077">
    <property type="protein sequence ID" value="MFB2937627.1"/>
    <property type="molecule type" value="Genomic_DNA"/>
</dbReference>
<accession>A0ABV4YFL8</accession>
<comment type="caution">
    <text evidence="1">The sequence shown here is derived from an EMBL/GenBank/DDBJ whole genome shotgun (WGS) entry which is preliminary data.</text>
</comment>
<proteinExistence type="predicted"/>
<dbReference type="Gene3D" id="3.30.2310.20">
    <property type="entry name" value="RelE-like"/>
    <property type="match status" value="1"/>
</dbReference>
<dbReference type="InterPro" id="IPR035093">
    <property type="entry name" value="RelE/ParE_toxin_dom_sf"/>
</dbReference>
<dbReference type="SUPFAM" id="SSF143011">
    <property type="entry name" value="RelE-like"/>
    <property type="match status" value="1"/>
</dbReference>
<gene>
    <name evidence="1" type="ORF">ACE1B6_20455</name>
</gene>
<name>A0ABV4YFL8_9CYAN</name>
<keyword evidence="2" id="KW-1185">Reference proteome</keyword>
<evidence type="ECO:0000313" key="2">
    <source>
        <dbReference type="Proteomes" id="UP001576776"/>
    </source>
</evidence>
<dbReference type="RefSeq" id="WP_413259114.1">
    <property type="nucleotide sequence ID" value="NZ_JBHFNS010000077.1"/>
</dbReference>